<gene>
    <name evidence="2" type="ORF">F7018_14875</name>
</gene>
<comment type="caution">
    <text evidence="2">The sequence shown here is derived from an EMBL/GenBank/DDBJ whole genome shotgun (WGS) entry which is preliminary data.</text>
</comment>
<keyword evidence="1" id="KW-0812">Transmembrane</keyword>
<dbReference type="OrthoDB" id="1445561at2"/>
<feature type="transmembrane region" description="Helical" evidence="1">
    <location>
        <begin position="149"/>
        <end position="170"/>
    </location>
</feature>
<protein>
    <submittedName>
        <fullName evidence="2">Uncharacterized protein</fullName>
    </submittedName>
</protein>
<dbReference type="AlphaFoldDB" id="A0A7J5A9K1"/>
<feature type="transmembrane region" description="Helical" evidence="1">
    <location>
        <begin position="5"/>
        <end position="22"/>
    </location>
</feature>
<keyword evidence="1" id="KW-0472">Membrane</keyword>
<dbReference type="EMBL" id="WAAU01000029">
    <property type="protein sequence ID" value="KAB1154251.1"/>
    <property type="molecule type" value="Genomic_DNA"/>
</dbReference>
<reference evidence="2 3" key="1">
    <citation type="submission" date="2019-09" db="EMBL/GenBank/DDBJ databases">
        <authorList>
            <person name="Cao W.R."/>
        </authorList>
    </citation>
    <scope>NUCLEOTIDE SEQUENCE [LARGE SCALE GENOMIC DNA]</scope>
    <source>
        <strain evidence="3">a4</strain>
    </source>
</reference>
<sequence>MSKRIFKTIAIILSLISIYWTIELIPDRTNRNFIALNEQYSFQKELEISEKFITDFKSSYIINFSFENPRPYENIDSLSPIEYDIKIFRNNKPIEIFENNSFLSIRGEEYELKMKLINANSKPNILNIGIQTNVPGPAYELLFEREFKWVFWTINGFIMLIALICIYFGFRKNPEYNNV</sequence>
<proteinExistence type="predicted"/>
<keyword evidence="1" id="KW-1133">Transmembrane helix</keyword>
<name>A0A7J5A9K1_9FLAO</name>
<dbReference type="RefSeq" id="WP_150900885.1">
    <property type="nucleotide sequence ID" value="NZ_WAAU01000029.1"/>
</dbReference>
<organism evidence="2 3">
    <name type="scientific">Tenacibaculum aiptasiae</name>
    <dbReference type="NCBI Taxonomy" id="426481"/>
    <lineage>
        <taxon>Bacteria</taxon>
        <taxon>Pseudomonadati</taxon>
        <taxon>Bacteroidota</taxon>
        <taxon>Flavobacteriia</taxon>
        <taxon>Flavobacteriales</taxon>
        <taxon>Flavobacteriaceae</taxon>
        <taxon>Tenacibaculum</taxon>
    </lineage>
</organism>
<dbReference type="Proteomes" id="UP000467305">
    <property type="component" value="Unassembled WGS sequence"/>
</dbReference>
<evidence type="ECO:0000313" key="2">
    <source>
        <dbReference type="EMBL" id="KAB1154251.1"/>
    </source>
</evidence>
<accession>A0A7J5A9K1</accession>
<evidence type="ECO:0000256" key="1">
    <source>
        <dbReference type="SAM" id="Phobius"/>
    </source>
</evidence>
<keyword evidence="3" id="KW-1185">Reference proteome</keyword>
<evidence type="ECO:0000313" key="3">
    <source>
        <dbReference type="Proteomes" id="UP000467305"/>
    </source>
</evidence>